<organism evidence="2 3">
    <name type="scientific">Pontibacter locisalis</name>
    <dbReference type="NCBI Taxonomy" id="1719035"/>
    <lineage>
        <taxon>Bacteria</taxon>
        <taxon>Pseudomonadati</taxon>
        <taxon>Bacteroidota</taxon>
        <taxon>Cytophagia</taxon>
        <taxon>Cytophagales</taxon>
        <taxon>Hymenobacteraceae</taxon>
        <taxon>Pontibacter</taxon>
    </lineage>
</organism>
<feature type="transmembrane region" description="Helical" evidence="1">
    <location>
        <begin position="349"/>
        <end position="369"/>
    </location>
</feature>
<keyword evidence="1" id="KW-1133">Transmembrane helix</keyword>
<evidence type="ECO:0000313" key="3">
    <source>
        <dbReference type="Proteomes" id="UP001597544"/>
    </source>
</evidence>
<keyword evidence="3" id="KW-1185">Reference proteome</keyword>
<feature type="transmembrane region" description="Helical" evidence="1">
    <location>
        <begin position="118"/>
        <end position="139"/>
    </location>
</feature>
<evidence type="ECO:0000313" key="2">
    <source>
        <dbReference type="EMBL" id="MFD2513742.1"/>
    </source>
</evidence>
<proteinExistence type="predicted"/>
<feature type="transmembrane region" description="Helical" evidence="1">
    <location>
        <begin position="92"/>
        <end position="111"/>
    </location>
</feature>
<dbReference type="RefSeq" id="WP_377504891.1">
    <property type="nucleotide sequence ID" value="NZ_JBHULU010000010.1"/>
</dbReference>
<feature type="transmembrane region" description="Helical" evidence="1">
    <location>
        <begin position="389"/>
        <end position="407"/>
    </location>
</feature>
<dbReference type="Proteomes" id="UP001597544">
    <property type="component" value="Unassembled WGS sequence"/>
</dbReference>
<evidence type="ECO:0000256" key="1">
    <source>
        <dbReference type="SAM" id="Phobius"/>
    </source>
</evidence>
<gene>
    <name evidence="2" type="ORF">ACFSRY_07675</name>
</gene>
<comment type="caution">
    <text evidence="2">The sequence shown here is derived from an EMBL/GenBank/DDBJ whole genome shotgun (WGS) entry which is preliminary data.</text>
</comment>
<dbReference type="EMBL" id="JBHULU010000010">
    <property type="protein sequence ID" value="MFD2513742.1"/>
    <property type="molecule type" value="Genomic_DNA"/>
</dbReference>
<feature type="transmembrane region" description="Helical" evidence="1">
    <location>
        <begin position="151"/>
        <end position="169"/>
    </location>
</feature>
<reference evidence="3" key="1">
    <citation type="journal article" date="2019" name="Int. J. Syst. Evol. Microbiol.">
        <title>The Global Catalogue of Microorganisms (GCM) 10K type strain sequencing project: providing services to taxonomists for standard genome sequencing and annotation.</title>
        <authorList>
            <consortium name="The Broad Institute Genomics Platform"/>
            <consortium name="The Broad Institute Genome Sequencing Center for Infectious Disease"/>
            <person name="Wu L."/>
            <person name="Ma J."/>
        </authorList>
    </citation>
    <scope>NUCLEOTIDE SEQUENCE [LARGE SCALE GENOMIC DNA]</scope>
    <source>
        <strain evidence="3">KCTC 42498</strain>
    </source>
</reference>
<dbReference type="InterPro" id="IPR011990">
    <property type="entry name" value="TPR-like_helical_dom_sf"/>
</dbReference>
<keyword evidence="1" id="KW-0812">Transmembrane</keyword>
<feature type="transmembrane region" description="Helical" evidence="1">
    <location>
        <begin position="208"/>
        <end position="228"/>
    </location>
</feature>
<keyword evidence="1" id="KW-0472">Membrane</keyword>
<dbReference type="Gene3D" id="1.25.40.10">
    <property type="entry name" value="Tetratricopeptide repeat domain"/>
    <property type="match status" value="2"/>
</dbReference>
<feature type="transmembrane region" description="Helical" evidence="1">
    <location>
        <begin position="248"/>
        <end position="268"/>
    </location>
</feature>
<sequence>MNRIKFWKGWDTDIKYPYLFLLLVSILALVLGVYHYFTGGEYTFSWDKLTDLQVVPVPVHEVTRLLETFTLSVDGYLIFEQYDVALPKINKVAATLLLGALALCIAFYTAAISTMKRLAYFGGMLLLMLFLATFNFDLLGVFGSGASQTTLLVSIALLAISSYSFQAFWPQTPFSLRLVVMMGFVAILGTLIYSEAEFPAELVTMHLVSYSSIGVLAATVLFMLWVSYENMNALLWINTQAKTPERRFGRWQFLLISLLYLFNLLLLYLRHIGYLKADLFYINGYFIFFLSVVAGFWGMRQREAYYKHLFLFRPTGAILYLVFATFAFLSIGYAFATANDSLTVLYHDLIIYTHLAFGSGFFIYILINFGGLLEQRLPVYKVVYEPKRFSLFSFFLMSLMVCAILVMRTQYRSYFYAQAGYYNYLGDLYTASGNDILAQRFYQESDLYDVNNVKANYSLASLSRQTDQRNNEILYLKEALEKRPNPKLYIRLANLYDEKQYFFEKMYVLQEGIEKFPESAEIYNNLALMYAQTSVQDSTDYYFSLAQKYASNEDFVQSNRLAYYTRQAMLEPAKELLHESRKGKYKTLRSNTATLRQLLGLEPGDKEAFMPDSLKAIEDLTLFYNQTLSRLNEGDTARLAPINRYLSSPENQIFFEDLLYLKALVHHYNGRAREGRRILENLALQAESRSGYYYDVLGQWMLEEKNFKAAAAYFKLAKDRGNKQAFLSEGYAHALANEPREAVEALKEVGFTENEAAVAVAQDLIAVLEQDVQTILAEAPDKDKVQYLISNLPELSLEDINALVQAVEEKELKRRALLARVDYLMGKKKWKAAYDAIQDASTKLQAEGELRSALNLNQLKLWLYTEKYDVLLSKMDQLYLTDRDKRQRLYFKARVAEARGRTEEAASKYEQALAMLIYDEEVVLAAARFFDKNTPKSEKAYNILLSGITYNPYSSELYKAYALESLDQGLYSYADQAQQTLQRLLPATEYSTFIEKLDKKRQEVETRANNWQL</sequence>
<feature type="transmembrane region" description="Helical" evidence="1">
    <location>
        <begin position="176"/>
        <end position="196"/>
    </location>
</feature>
<name>A0ABW5IJD3_9BACT</name>
<evidence type="ECO:0008006" key="4">
    <source>
        <dbReference type="Google" id="ProtNLM"/>
    </source>
</evidence>
<accession>A0ABW5IJD3</accession>
<feature type="transmembrane region" description="Helical" evidence="1">
    <location>
        <begin position="318"/>
        <end position="337"/>
    </location>
</feature>
<protein>
    <recommendedName>
        <fullName evidence="4">Tetratricopeptide repeat-containing protein</fullName>
    </recommendedName>
</protein>
<feature type="transmembrane region" description="Helical" evidence="1">
    <location>
        <begin position="16"/>
        <end position="37"/>
    </location>
</feature>
<feature type="transmembrane region" description="Helical" evidence="1">
    <location>
        <begin position="280"/>
        <end position="297"/>
    </location>
</feature>
<dbReference type="SUPFAM" id="SSF48452">
    <property type="entry name" value="TPR-like"/>
    <property type="match status" value="2"/>
</dbReference>